<dbReference type="InterPro" id="IPR036396">
    <property type="entry name" value="Cyt_P450_sf"/>
</dbReference>
<keyword evidence="6 10" id="KW-0560">Oxidoreductase</keyword>
<evidence type="ECO:0000256" key="5">
    <source>
        <dbReference type="ARBA" id="ARBA00022723"/>
    </source>
</evidence>
<dbReference type="CDD" id="cd11060">
    <property type="entry name" value="CYP57A1-like"/>
    <property type="match status" value="1"/>
</dbReference>
<dbReference type="GO" id="GO:0005506">
    <property type="term" value="F:iron ion binding"/>
    <property type="evidence" value="ECO:0007669"/>
    <property type="project" value="InterPro"/>
</dbReference>
<organism evidence="12 13">
    <name type="scientific">Phaeosphaeria nodorum (strain SN15 / ATCC MYA-4574 / FGSC 10173)</name>
    <name type="common">Glume blotch fungus</name>
    <name type="synonym">Parastagonospora nodorum</name>
    <dbReference type="NCBI Taxonomy" id="321614"/>
    <lineage>
        <taxon>Eukaryota</taxon>
        <taxon>Fungi</taxon>
        <taxon>Dikarya</taxon>
        <taxon>Ascomycota</taxon>
        <taxon>Pezizomycotina</taxon>
        <taxon>Dothideomycetes</taxon>
        <taxon>Pleosporomycetidae</taxon>
        <taxon>Pleosporales</taxon>
        <taxon>Pleosporineae</taxon>
        <taxon>Phaeosphaeriaceae</taxon>
        <taxon>Parastagonospora</taxon>
    </lineage>
</organism>
<keyword evidence="4 9" id="KW-0349">Heme</keyword>
<dbReference type="InterPro" id="IPR017972">
    <property type="entry name" value="Cyt_P450_CS"/>
</dbReference>
<evidence type="ECO:0000256" key="7">
    <source>
        <dbReference type="ARBA" id="ARBA00023004"/>
    </source>
</evidence>
<dbReference type="InterPro" id="IPR050121">
    <property type="entry name" value="Cytochrome_P450_monoxygenase"/>
</dbReference>
<dbReference type="OrthoDB" id="3934656at2759"/>
<evidence type="ECO:0000313" key="12">
    <source>
        <dbReference type="EMBL" id="QRC99350.1"/>
    </source>
</evidence>
<dbReference type="InterPro" id="IPR002403">
    <property type="entry name" value="Cyt_P450_E_grp-IV"/>
</dbReference>
<evidence type="ECO:0000256" key="11">
    <source>
        <dbReference type="SAM" id="Phobius"/>
    </source>
</evidence>
<dbReference type="SUPFAM" id="SSF48264">
    <property type="entry name" value="Cytochrome P450"/>
    <property type="match status" value="1"/>
</dbReference>
<dbReference type="PRINTS" id="PR00385">
    <property type="entry name" value="P450"/>
</dbReference>
<accession>A0A7U2FAA1</accession>
<keyword evidence="13" id="KW-1185">Reference proteome</keyword>
<dbReference type="Pfam" id="PF00067">
    <property type="entry name" value="p450"/>
    <property type="match status" value="1"/>
</dbReference>
<proteinExistence type="inferred from homology"/>
<dbReference type="PROSITE" id="PS00086">
    <property type="entry name" value="CYTOCHROME_P450"/>
    <property type="match status" value="1"/>
</dbReference>
<evidence type="ECO:0000256" key="4">
    <source>
        <dbReference type="ARBA" id="ARBA00022617"/>
    </source>
</evidence>
<dbReference type="PANTHER" id="PTHR24305:SF175">
    <property type="entry name" value="CYTOCHROME P450 MONOOXYGENASE PKFB"/>
    <property type="match status" value="1"/>
</dbReference>
<comment type="cofactor">
    <cofactor evidence="1 9">
        <name>heme</name>
        <dbReference type="ChEBI" id="CHEBI:30413"/>
    </cofactor>
</comment>
<dbReference type="InterPro" id="IPR001128">
    <property type="entry name" value="Cyt_P450"/>
</dbReference>
<dbReference type="GO" id="GO:0004497">
    <property type="term" value="F:monooxygenase activity"/>
    <property type="evidence" value="ECO:0007669"/>
    <property type="project" value="UniProtKB-KW"/>
</dbReference>
<gene>
    <name evidence="12" type="ORF">JI435_066790</name>
</gene>
<feature type="transmembrane region" description="Helical" evidence="11">
    <location>
        <begin position="6"/>
        <end position="30"/>
    </location>
</feature>
<dbReference type="Proteomes" id="UP000663193">
    <property type="component" value="Chromosome 9"/>
</dbReference>
<reference evidence="13" key="1">
    <citation type="journal article" date="2021" name="BMC Genomics">
        <title>Chromosome-level genome assembly and manually-curated proteome of model necrotroph Parastagonospora nodorum Sn15 reveals a genome-wide trove of candidate effector homologs, and redundancy of virulence-related functions within an accessory chromosome.</title>
        <authorList>
            <person name="Bertazzoni S."/>
            <person name="Jones D.A.B."/>
            <person name="Phan H.T."/>
            <person name="Tan K.-C."/>
            <person name="Hane J.K."/>
        </authorList>
    </citation>
    <scope>NUCLEOTIDE SEQUENCE [LARGE SCALE GENOMIC DNA]</scope>
    <source>
        <strain evidence="13">SN15 / ATCC MYA-4574 / FGSC 10173)</strain>
    </source>
</reference>
<keyword evidence="11" id="KW-0812">Transmembrane</keyword>
<evidence type="ECO:0000256" key="8">
    <source>
        <dbReference type="ARBA" id="ARBA00023033"/>
    </source>
</evidence>
<evidence type="ECO:0000256" key="6">
    <source>
        <dbReference type="ARBA" id="ARBA00023002"/>
    </source>
</evidence>
<dbReference type="PANTHER" id="PTHR24305">
    <property type="entry name" value="CYTOCHROME P450"/>
    <property type="match status" value="1"/>
</dbReference>
<comment type="pathway">
    <text evidence="2">Secondary metabolite biosynthesis.</text>
</comment>
<keyword evidence="8 10" id="KW-0503">Monooxygenase</keyword>
<dbReference type="EMBL" id="CP069031">
    <property type="protein sequence ID" value="QRC99350.1"/>
    <property type="molecule type" value="Genomic_DNA"/>
</dbReference>
<sequence length="483" mass="54217">MDRNVLVLDFGMAGGVAVVAVVLIVAFVTAHTARTWWRLRHIPGPFLASITDLYRMNWVKTTRAHLKLQQCHERYGKLVRIGPNTVSFSDPVAIPEVYPMRAGMPKSDFYVTLRPYTSGQALHAVFNTTEESILKQIKPPIAPLFNISSAATLEPLVDEVLECIRGRFDERFVGTGQIFDMGQWLQFFAFDVMGTMTFSKRYGFLDKGRDVGGMLGAIVDFMRTAAPMTQSPLLDKLLRKNVVVDTLRQYIRPTASLTILSFVGQAIKEKKEKMESKTSKSEGQIDFLTRYIELQKHNPSIPPWAPTAWTFSNVIAGSDSVGTCMRTMLYHLLAYPNTFDRLYKELLAAKTSRPFPSYSEVRELPYLEACVQEAIRVHPPFALPLERVVPDGGMTVLGYFLPGGTVIGGSPYVVNRDTSMFGEDAEFWRPERWLGGDAAHKRSLEASMLTFGAGRRICLGRHVGILEIKKLIAFLVLTYEART</sequence>
<name>A0A7U2FAA1_PHANO</name>
<dbReference type="GO" id="GO:0016705">
    <property type="term" value="F:oxidoreductase activity, acting on paired donors, with incorporation or reduction of molecular oxygen"/>
    <property type="evidence" value="ECO:0007669"/>
    <property type="project" value="InterPro"/>
</dbReference>
<dbReference type="Gene3D" id="1.10.630.10">
    <property type="entry name" value="Cytochrome P450"/>
    <property type="match status" value="1"/>
</dbReference>
<keyword evidence="11" id="KW-1133">Transmembrane helix</keyword>
<dbReference type="PRINTS" id="PR00465">
    <property type="entry name" value="EP450IV"/>
</dbReference>
<keyword evidence="11" id="KW-0472">Membrane</keyword>
<keyword evidence="7 9" id="KW-0408">Iron</keyword>
<dbReference type="AlphaFoldDB" id="A0A7U2FAA1"/>
<feature type="binding site" description="axial binding residue" evidence="9">
    <location>
        <position position="458"/>
    </location>
    <ligand>
        <name>heme</name>
        <dbReference type="ChEBI" id="CHEBI:30413"/>
    </ligand>
    <ligandPart>
        <name>Fe</name>
        <dbReference type="ChEBI" id="CHEBI:18248"/>
    </ligandPart>
</feature>
<evidence type="ECO:0000256" key="3">
    <source>
        <dbReference type="ARBA" id="ARBA00010617"/>
    </source>
</evidence>
<keyword evidence="5 9" id="KW-0479">Metal-binding</keyword>
<evidence type="ECO:0000256" key="1">
    <source>
        <dbReference type="ARBA" id="ARBA00001971"/>
    </source>
</evidence>
<evidence type="ECO:0000256" key="2">
    <source>
        <dbReference type="ARBA" id="ARBA00005179"/>
    </source>
</evidence>
<comment type="similarity">
    <text evidence="3 10">Belongs to the cytochrome P450 family.</text>
</comment>
<evidence type="ECO:0000256" key="9">
    <source>
        <dbReference type="PIRSR" id="PIRSR602403-1"/>
    </source>
</evidence>
<dbReference type="GO" id="GO:0020037">
    <property type="term" value="F:heme binding"/>
    <property type="evidence" value="ECO:0007669"/>
    <property type="project" value="InterPro"/>
</dbReference>
<dbReference type="VEuPathDB" id="FungiDB:JI435_066790"/>
<protein>
    <recommendedName>
        <fullName evidence="14">Cytochrome P450</fullName>
    </recommendedName>
</protein>
<evidence type="ECO:0000313" key="13">
    <source>
        <dbReference type="Proteomes" id="UP000663193"/>
    </source>
</evidence>
<evidence type="ECO:0000256" key="10">
    <source>
        <dbReference type="RuleBase" id="RU000461"/>
    </source>
</evidence>
<evidence type="ECO:0008006" key="14">
    <source>
        <dbReference type="Google" id="ProtNLM"/>
    </source>
</evidence>